<dbReference type="PANTHER" id="PTHR31672:SF13">
    <property type="entry name" value="F-BOX PROTEIN CPR30-LIKE"/>
    <property type="match status" value="1"/>
</dbReference>
<evidence type="ECO:0008006" key="4">
    <source>
        <dbReference type="Google" id="ProtNLM"/>
    </source>
</evidence>
<comment type="caution">
    <text evidence="2">The sequence shown here is derived from an EMBL/GenBank/DDBJ whole genome shotgun (WGS) entry which is preliminary data.</text>
</comment>
<proteinExistence type="predicted"/>
<evidence type="ECO:0000256" key="1">
    <source>
        <dbReference type="SAM" id="MobiDB-lite"/>
    </source>
</evidence>
<reference evidence="2" key="2">
    <citation type="submission" date="2021-12" db="EMBL/GenBank/DDBJ databases">
        <title>Resequencing data analysis of finger millet.</title>
        <authorList>
            <person name="Hatakeyama M."/>
            <person name="Aluri S."/>
            <person name="Balachadran M.T."/>
            <person name="Sivarajan S.R."/>
            <person name="Poveda L."/>
            <person name="Shimizu-Inatsugi R."/>
            <person name="Schlapbach R."/>
            <person name="Sreeman S.M."/>
            <person name="Shimizu K.K."/>
        </authorList>
    </citation>
    <scope>NUCLEOTIDE SEQUENCE</scope>
</reference>
<accession>A0AAV5CV01</accession>
<feature type="region of interest" description="Disordered" evidence="1">
    <location>
        <begin position="1"/>
        <end position="33"/>
    </location>
</feature>
<reference evidence="2" key="1">
    <citation type="journal article" date="2018" name="DNA Res.">
        <title>Multiple hybrid de novo genome assembly of finger millet, an orphan allotetraploid crop.</title>
        <authorList>
            <person name="Hatakeyama M."/>
            <person name="Aluri S."/>
            <person name="Balachadran M.T."/>
            <person name="Sivarajan S.R."/>
            <person name="Patrignani A."/>
            <person name="Gruter S."/>
            <person name="Poveda L."/>
            <person name="Shimizu-Inatsugi R."/>
            <person name="Baeten J."/>
            <person name="Francoijs K.J."/>
            <person name="Nataraja K.N."/>
            <person name="Reddy Y.A.N."/>
            <person name="Phadnis S."/>
            <person name="Ravikumar R.L."/>
            <person name="Schlapbach R."/>
            <person name="Sreeman S.M."/>
            <person name="Shimizu K.K."/>
        </authorList>
    </citation>
    <scope>NUCLEOTIDE SEQUENCE</scope>
</reference>
<dbReference type="AlphaFoldDB" id="A0AAV5CV01"/>
<gene>
    <name evidence="2" type="primary">ga19198</name>
    <name evidence="2" type="ORF">PR202_ga19198</name>
</gene>
<evidence type="ECO:0000313" key="2">
    <source>
        <dbReference type="EMBL" id="GJN01896.1"/>
    </source>
</evidence>
<protein>
    <recommendedName>
        <fullName evidence="4">F-box protein</fullName>
    </recommendedName>
</protein>
<keyword evidence="3" id="KW-1185">Reference proteome</keyword>
<organism evidence="2 3">
    <name type="scientific">Eleusine coracana subsp. coracana</name>
    <dbReference type="NCBI Taxonomy" id="191504"/>
    <lineage>
        <taxon>Eukaryota</taxon>
        <taxon>Viridiplantae</taxon>
        <taxon>Streptophyta</taxon>
        <taxon>Embryophyta</taxon>
        <taxon>Tracheophyta</taxon>
        <taxon>Spermatophyta</taxon>
        <taxon>Magnoliopsida</taxon>
        <taxon>Liliopsida</taxon>
        <taxon>Poales</taxon>
        <taxon>Poaceae</taxon>
        <taxon>PACMAD clade</taxon>
        <taxon>Chloridoideae</taxon>
        <taxon>Cynodonteae</taxon>
        <taxon>Eleusininae</taxon>
        <taxon>Eleusine</taxon>
    </lineage>
</organism>
<sequence length="457" mass="51655">MGRRRARGTKDQEMAAPSSPDTKKRKSDNGALGGAGVCDDVLDNIFARLPTRTAVASMVLSKHHHHLICSPEFRNRHFHLGAPLPNPNIAYLVTERNEHKDDEFQSFHIAGAGLNSNAPMRTLAGERLHEMKYVNACNGILLFAGDTNSKTHTCILWNPAIAEKEVIVPYAVNQDPDDLFKIMTGYDYSILGLGYGPRSKTYKLLLSLRLRLSRVLQSAPPQNTYDRELLVYTRRGRGATTFYIHAFDIDNETIIEIDVPGSEIYPGTNLITSGLMQLSGRPCLVKKDGGQKTLWILTEDHTWEQRYAFKVGDDLIYRPIEGVWDHNGVLVLYLYNKGGRYDKLFLYQDATNKKLKKNLSRKLKPGGGGSDYSFCWGYMPTLVSPRSIVGELGQDVEHCLDHTVDIMKELKPGNERDRRNEQKSTPATVCFMEYLIRVMEKLPQNLQDEIEMSLFDS</sequence>
<dbReference type="InterPro" id="IPR050796">
    <property type="entry name" value="SCF_F-box_component"/>
</dbReference>
<dbReference type="EMBL" id="BQKI01000009">
    <property type="protein sequence ID" value="GJN01896.1"/>
    <property type="molecule type" value="Genomic_DNA"/>
</dbReference>
<dbReference type="PANTHER" id="PTHR31672">
    <property type="entry name" value="BNACNNG10540D PROTEIN"/>
    <property type="match status" value="1"/>
</dbReference>
<evidence type="ECO:0000313" key="3">
    <source>
        <dbReference type="Proteomes" id="UP001054889"/>
    </source>
</evidence>
<name>A0AAV5CV01_ELECO</name>
<dbReference type="Proteomes" id="UP001054889">
    <property type="component" value="Unassembled WGS sequence"/>
</dbReference>